<evidence type="ECO:0000313" key="4">
    <source>
        <dbReference type="Proteomes" id="UP000268007"/>
    </source>
</evidence>
<dbReference type="Gene3D" id="1.20.1260.10">
    <property type="match status" value="1"/>
</dbReference>
<comment type="caution">
    <text evidence="3">The sequence shown here is derived from an EMBL/GenBank/DDBJ whole genome shotgun (WGS) entry which is preliminary data.</text>
</comment>
<dbReference type="Pfam" id="PF13628">
    <property type="entry name" value="DUF4142"/>
    <property type="match status" value="1"/>
</dbReference>
<dbReference type="PROSITE" id="PS51257">
    <property type="entry name" value="PROKAR_LIPOPROTEIN"/>
    <property type="match status" value="1"/>
</dbReference>
<dbReference type="InterPro" id="IPR012347">
    <property type="entry name" value="Ferritin-like"/>
</dbReference>
<feature type="chain" id="PRO_5019746787" evidence="1">
    <location>
        <begin position="20"/>
        <end position="196"/>
    </location>
</feature>
<reference evidence="3 4" key="1">
    <citation type="submission" date="2018-10" db="EMBL/GenBank/DDBJ databases">
        <title>Genomic Encyclopedia of Archaeal and Bacterial Type Strains, Phase II (KMG-II): from individual species to whole genera.</title>
        <authorList>
            <person name="Goeker M."/>
        </authorList>
    </citation>
    <scope>NUCLEOTIDE SEQUENCE [LARGE SCALE GENOMIC DNA]</scope>
    <source>
        <strain evidence="3 4">DSM 18602</strain>
    </source>
</reference>
<dbReference type="Proteomes" id="UP000268007">
    <property type="component" value="Unassembled WGS sequence"/>
</dbReference>
<accession>A0A495J9F1</accession>
<evidence type="ECO:0000259" key="2">
    <source>
        <dbReference type="Pfam" id="PF13628"/>
    </source>
</evidence>
<evidence type="ECO:0000256" key="1">
    <source>
        <dbReference type="SAM" id="SignalP"/>
    </source>
</evidence>
<dbReference type="PANTHER" id="PTHR38593">
    <property type="entry name" value="BLR2558 PROTEIN"/>
    <property type="match status" value="1"/>
</dbReference>
<protein>
    <submittedName>
        <fullName evidence="3">Putative membrane protein</fullName>
    </submittedName>
</protein>
<evidence type="ECO:0000313" key="3">
    <source>
        <dbReference type="EMBL" id="RKR85646.1"/>
    </source>
</evidence>
<gene>
    <name evidence="3" type="ORF">BDD43_5917</name>
</gene>
<sequence length="196" mass="21107">MKKLNIVLIVAATAFGLQACQSNKDSKATADSLNKANDITKTDTAKTGMPITVDQSDAKFAVVAANGGMAEVMLGKLAQDKGSTSVKDFGAMMVKHHSQANDELMTLAKSKNITLPAVVGTDEQKLFDGLNKKNGADFDKAYTKLMIDDHKTDIKEFEDAAKNLKDPDLKSFASKTLPTLKMHLDAITKVDSTIKK</sequence>
<proteinExistence type="predicted"/>
<keyword evidence="1" id="KW-0732">Signal</keyword>
<dbReference type="InterPro" id="IPR025419">
    <property type="entry name" value="DUF4142"/>
</dbReference>
<name>A0A495J9F1_9SPHI</name>
<dbReference type="EMBL" id="RBKU01000001">
    <property type="protein sequence ID" value="RKR85646.1"/>
    <property type="molecule type" value="Genomic_DNA"/>
</dbReference>
<dbReference type="AlphaFoldDB" id="A0A495J9F1"/>
<feature type="signal peptide" evidence="1">
    <location>
        <begin position="1"/>
        <end position="19"/>
    </location>
</feature>
<dbReference type="OrthoDB" id="883203at2"/>
<feature type="domain" description="DUF4142" evidence="2">
    <location>
        <begin position="56"/>
        <end position="188"/>
    </location>
</feature>
<keyword evidence="4" id="KW-1185">Reference proteome</keyword>
<organism evidence="3 4">
    <name type="scientific">Mucilaginibacter gracilis</name>
    <dbReference type="NCBI Taxonomy" id="423350"/>
    <lineage>
        <taxon>Bacteria</taxon>
        <taxon>Pseudomonadati</taxon>
        <taxon>Bacteroidota</taxon>
        <taxon>Sphingobacteriia</taxon>
        <taxon>Sphingobacteriales</taxon>
        <taxon>Sphingobacteriaceae</taxon>
        <taxon>Mucilaginibacter</taxon>
    </lineage>
</organism>
<dbReference type="RefSeq" id="WP_121201683.1">
    <property type="nucleotide sequence ID" value="NZ_RBKU01000001.1"/>
</dbReference>
<dbReference type="PANTHER" id="PTHR38593:SF1">
    <property type="entry name" value="BLR2558 PROTEIN"/>
    <property type="match status" value="1"/>
</dbReference>